<dbReference type="CTD" id="11107"/>
<dbReference type="FunFam" id="3.30.160.60:FF:000476">
    <property type="entry name" value="Zinc finger protein"/>
    <property type="match status" value="1"/>
</dbReference>
<dbReference type="FunFam" id="3.30.160.60:FF:000533">
    <property type="entry name" value="Zinc finger protein"/>
    <property type="match status" value="1"/>
</dbReference>
<dbReference type="PROSITE" id="PS00028">
    <property type="entry name" value="ZINC_FINGER_C2H2_1"/>
    <property type="match status" value="14"/>
</dbReference>
<feature type="domain" description="C2H2-type" evidence="11">
    <location>
        <begin position="331"/>
        <end position="353"/>
    </location>
</feature>
<protein>
    <submittedName>
        <fullName evidence="13">PR domain zinc finger protein 5</fullName>
    </submittedName>
</protein>
<evidence type="ECO:0000256" key="1">
    <source>
        <dbReference type="ARBA" id="ARBA00004123"/>
    </source>
</evidence>
<evidence type="ECO:0000256" key="5">
    <source>
        <dbReference type="ARBA" id="ARBA00022833"/>
    </source>
</evidence>
<dbReference type="PANTHER" id="PTHR47772:SF13">
    <property type="entry name" value="GASTRULA ZINC FINGER PROTEIN XLCGF49.1-LIKE-RELATED"/>
    <property type="match status" value="1"/>
</dbReference>
<dbReference type="FunFam" id="3.30.160.60:FF:000546">
    <property type="entry name" value="Zinc finger protein 333"/>
    <property type="match status" value="1"/>
</dbReference>
<dbReference type="GO" id="GO:0005634">
    <property type="term" value="C:nucleus"/>
    <property type="evidence" value="ECO:0007669"/>
    <property type="project" value="UniProtKB-SubCell"/>
</dbReference>
<dbReference type="Pfam" id="PF21549">
    <property type="entry name" value="PRDM2_PR"/>
    <property type="match status" value="1"/>
</dbReference>
<dbReference type="InterPro" id="IPR013087">
    <property type="entry name" value="Znf_C2H2_type"/>
</dbReference>
<feature type="domain" description="C2H2-type" evidence="11">
    <location>
        <begin position="581"/>
        <end position="608"/>
    </location>
</feature>
<comment type="subcellular location">
    <subcellularLocation>
        <location evidence="1">Nucleus</location>
    </subcellularLocation>
</comment>
<dbReference type="OrthoDB" id="6077919at2759"/>
<evidence type="ECO:0000256" key="4">
    <source>
        <dbReference type="ARBA" id="ARBA00022771"/>
    </source>
</evidence>
<gene>
    <name evidence="13" type="primary">PRDM5</name>
</gene>
<dbReference type="Gene3D" id="2.170.270.10">
    <property type="entry name" value="SET domain"/>
    <property type="match status" value="1"/>
</dbReference>
<dbReference type="PIRSF" id="PIRSF037162">
    <property type="entry name" value="PRDM"/>
    <property type="match status" value="1"/>
</dbReference>
<keyword evidence="3" id="KW-0677">Repeat</keyword>
<evidence type="ECO:0000313" key="13">
    <source>
        <dbReference type="RefSeq" id="XP_023392734.1"/>
    </source>
</evidence>
<dbReference type="InterPro" id="IPR036236">
    <property type="entry name" value="Znf_C2H2_sf"/>
</dbReference>
<dbReference type="KEGG" id="pvp:105299179"/>
<feature type="domain" description="C2H2-type" evidence="11">
    <location>
        <begin position="497"/>
        <end position="524"/>
    </location>
</feature>
<dbReference type="Proteomes" id="UP000515202">
    <property type="component" value="Unplaced"/>
</dbReference>
<dbReference type="GO" id="GO:0000976">
    <property type="term" value="F:transcription cis-regulatory region binding"/>
    <property type="evidence" value="ECO:0007669"/>
    <property type="project" value="InterPro"/>
</dbReference>
<evidence type="ECO:0000256" key="10">
    <source>
        <dbReference type="PROSITE-ProRule" id="PRU00042"/>
    </source>
</evidence>
<feature type="domain" description="C2H2-type" evidence="11">
    <location>
        <begin position="525"/>
        <end position="552"/>
    </location>
</feature>
<name>A0A6P6CYZ0_PTEVA</name>
<feature type="domain" description="C2H2-type" evidence="11">
    <location>
        <begin position="298"/>
        <end position="328"/>
    </location>
</feature>
<dbReference type="FunFam" id="3.30.160.60:FF:000659">
    <property type="entry name" value="Zinc finger protein"/>
    <property type="match status" value="1"/>
</dbReference>
<feature type="domain" description="C2H2-type" evidence="11">
    <location>
        <begin position="440"/>
        <end position="467"/>
    </location>
</feature>
<proteinExistence type="predicted"/>
<dbReference type="Pfam" id="PF00096">
    <property type="entry name" value="zf-C2H2"/>
    <property type="match status" value="10"/>
</dbReference>
<dbReference type="InterPro" id="IPR017125">
    <property type="entry name" value="Znf_PRDM5-like"/>
</dbReference>
<evidence type="ECO:0000256" key="8">
    <source>
        <dbReference type="ARBA" id="ARBA00023163"/>
    </source>
</evidence>
<keyword evidence="12" id="KW-1185">Reference proteome</keyword>
<dbReference type="Pfam" id="PF12874">
    <property type="entry name" value="zf-met"/>
    <property type="match status" value="1"/>
</dbReference>
<organism evidence="12 13">
    <name type="scientific">Pteropus vampyrus</name>
    <name type="common">Large flying fox</name>
    <dbReference type="NCBI Taxonomy" id="132908"/>
    <lineage>
        <taxon>Eukaryota</taxon>
        <taxon>Metazoa</taxon>
        <taxon>Chordata</taxon>
        <taxon>Craniata</taxon>
        <taxon>Vertebrata</taxon>
        <taxon>Euteleostomi</taxon>
        <taxon>Mammalia</taxon>
        <taxon>Eutheria</taxon>
        <taxon>Laurasiatheria</taxon>
        <taxon>Chiroptera</taxon>
        <taxon>Yinpterochiroptera</taxon>
        <taxon>Pteropodoidea</taxon>
        <taxon>Pteropodidae</taxon>
        <taxon>Pteropodinae</taxon>
        <taxon>Pteropus</taxon>
    </lineage>
</organism>
<feature type="domain" description="C2H2-type" evidence="11">
    <location>
        <begin position="553"/>
        <end position="580"/>
    </location>
</feature>
<dbReference type="InterPro" id="IPR046341">
    <property type="entry name" value="SET_dom_sf"/>
</dbReference>
<dbReference type="PROSITE" id="PS50157">
    <property type="entry name" value="ZINC_FINGER_C2H2_2"/>
    <property type="match status" value="15"/>
</dbReference>
<evidence type="ECO:0000256" key="6">
    <source>
        <dbReference type="ARBA" id="ARBA00023015"/>
    </source>
</evidence>
<evidence type="ECO:0000256" key="7">
    <source>
        <dbReference type="ARBA" id="ARBA00023125"/>
    </source>
</evidence>
<feature type="domain" description="C2H2-type" evidence="11">
    <location>
        <begin position="412"/>
        <end position="439"/>
    </location>
</feature>
<dbReference type="AlphaFoldDB" id="A0A6P6CYZ0"/>
<dbReference type="GeneID" id="105299179"/>
<keyword evidence="8" id="KW-0804">Transcription</keyword>
<dbReference type="InterPro" id="IPR050636">
    <property type="entry name" value="C2H2-ZF_domain-containing"/>
</dbReference>
<dbReference type="FunFam" id="3.30.160.60:FF:000518">
    <property type="entry name" value="Zinc finger protein"/>
    <property type="match status" value="1"/>
</dbReference>
<dbReference type="FunFam" id="3.30.160.60:FF:000527">
    <property type="entry name" value="Zinc finger protein"/>
    <property type="match status" value="1"/>
</dbReference>
<feature type="domain" description="C2H2-type" evidence="11">
    <location>
        <begin position="468"/>
        <end position="496"/>
    </location>
</feature>
<dbReference type="PANTHER" id="PTHR47772">
    <property type="entry name" value="ZINC FINGER PROTEIN 200"/>
    <property type="match status" value="1"/>
</dbReference>
<evidence type="ECO:0000256" key="3">
    <source>
        <dbReference type="ARBA" id="ARBA00022737"/>
    </source>
</evidence>
<feature type="domain" description="C2H2-type" evidence="11">
    <location>
        <begin position="609"/>
        <end position="636"/>
    </location>
</feature>
<dbReference type="InterPro" id="IPR001214">
    <property type="entry name" value="SET_dom"/>
</dbReference>
<dbReference type="Gene3D" id="3.30.160.60">
    <property type="entry name" value="Classic Zinc Finger"/>
    <property type="match status" value="13"/>
</dbReference>
<evidence type="ECO:0000259" key="11">
    <source>
        <dbReference type="PROSITE" id="PS50157"/>
    </source>
</evidence>
<evidence type="ECO:0000256" key="9">
    <source>
        <dbReference type="ARBA" id="ARBA00023242"/>
    </source>
</evidence>
<feature type="domain" description="C2H2-type" evidence="11">
    <location>
        <begin position="203"/>
        <end position="231"/>
    </location>
</feature>
<accession>A0A6P6CYZ0</accession>
<feature type="domain" description="C2H2-type" evidence="11">
    <location>
        <begin position="235"/>
        <end position="265"/>
    </location>
</feature>
<dbReference type="RefSeq" id="XP_023392734.1">
    <property type="nucleotide sequence ID" value="XM_023536966.1"/>
</dbReference>
<dbReference type="Pfam" id="PF13912">
    <property type="entry name" value="zf-C2H2_6"/>
    <property type="match status" value="2"/>
</dbReference>
<evidence type="ECO:0000313" key="12">
    <source>
        <dbReference type="Proteomes" id="UP000515202"/>
    </source>
</evidence>
<dbReference type="GO" id="GO:0008270">
    <property type="term" value="F:zinc ion binding"/>
    <property type="evidence" value="ECO:0007669"/>
    <property type="project" value="UniProtKB-KW"/>
</dbReference>
<dbReference type="SMART" id="SM00355">
    <property type="entry name" value="ZnF_C2H2"/>
    <property type="match status" value="15"/>
</dbReference>
<keyword evidence="5" id="KW-0862">Zinc</keyword>
<keyword evidence="6" id="KW-0805">Transcription regulation</keyword>
<keyword evidence="9" id="KW-0539">Nucleus</keyword>
<reference evidence="13" key="1">
    <citation type="submission" date="2025-08" db="UniProtKB">
        <authorList>
            <consortium name="RefSeq"/>
        </authorList>
    </citation>
    <scope>IDENTIFICATION</scope>
    <source>
        <tissue evidence="13">Kidney</tissue>
    </source>
</reference>
<evidence type="ECO:0000256" key="2">
    <source>
        <dbReference type="ARBA" id="ARBA00022723"/>
    </source>
</evidence>
<feature type="domain" description="C2H2-type" evidence="11">
    <location>
        <begin position="638"/>
        <end position="661"/>
    </location>
</feature>
<dbReference type="FunFam" id="3.30.160.60:FF:002716">
    <property type="entry name" value="Zinc finger protein 212"/>
    <property type="match status" value="1"/>
</dbReference>
<dbReference type="FunFam" id="3.30.160.60:FF:000636">
    <property type="entry name" value="Zinc finger protein"/>
    <property type="match status" value="1"/>
</dbReference>
<dbReference type="FunFam" id="3.30.160.60:FF:000510">
    <property type="entry name" value="Zinc finger protein"/>
    <property type="match status" value="1"/>
</dbReference>
<feature type="domain" description="C2H2-type" evidence="11">
    <location>
        <begin position="356"/>
        <end position="383"/>
    </location>
</feature>
<feature type="domain" description="C2H2-type" evidence="11">
    <location>
        <begin position="384"/>
        <end position="411"/>
    </location>
</feature>
<dbReference type="SUPFAM" id="SSF57667">
    <property type="entry name" value="beta-beta-alpha zinc fingers"/>
    <property type="match status" value="8"/>
</dbReference>
<keyword evidence="7" id="KW-0238">DNA-binding</keyword>
<keyword evidence="2" id="KW-0479">Metal-binding</keyword>
<keyword evidence="4 10" id="KW-0863">Zinc-finger</keyword>
<sequence>MGGWGEKFGPFAGEKRKPEDLDENVDYRLMWEVRGSEGEVLYILDATNPRHSNWLRFVHEAPSQEQKNLAAIQVGPSLPAGAVLREGSELTSNRTPCFDIGSLMTCFKSSDQLIKAETLYLGGLRRPGQALEHNAWVAWRTVVGPRIDEDDLRRILLQRHRAGQRRPQCFLHPKTEQFVALNFCLMGLCPVKCADGFGCDEDYACPQCECSFTSEEILAEHLQTLHQTPTEEKGFKCKHCGKKFPVKQALQRHVLQCPAKTGRQDSSWSSQRSACSSPFSSASSCEQHQEAGRSRARFVCKADSCGKRLKSKDALRRHQENVHAGDPKRKLVCSVCSKECSSPSSLQEHRKIHEIFDCQECMKKFISANQLKRHMITHSEKRPYNCEICNKSFKRLDQVGAHKVIHSEDKPYKCKLCGKGFAHRNVYKNHKKTHSEERPFQCEACRALFRTPFSLQRHLLTHNSERTFKCHHCESTFKRKDTLNVHVQVVHERHKKYRCELCNKAFVTPSVLRSHKKTHTGEKEKTCPYCGQRFASSGTLRVHIRSHTGERPYHCPYCEKGFSKNDGLKMHIRTHTREKPYTCSECGKAFSQKRGLEEHRRTHTGEKPFQCDVCDLAFSLKKMLIRHKMTHNPNRPLAECQFCHKKFTRSDYLKVHMDNVHGEAGS</sequence>